<dbReference type="AlphaFoldDB" id="Q23AE5"/>
<dbReference type="PANTHER" id="PTHR13593">
    <property type="match status" value="1"/>
</dbReference>
<accession>Q23AE5</accession>
<dbReference type="CDD" id="cd08586">
    <property type="entry name" value="PI-PLCc_BcPLC_like"/>
    <property type="match status" value="1"/>
</dbReference>
<dbReference type="STRING" id="312017.Q23AE5"/>
<dbReference type="GeneID" id="7846826"/>
<dbReference type="GO" id="GO:0008081">
    <property type="term" value="F:phosphoric diester hydrolase activity"/>
    <property type="evidence" value="ECO:0007669"/>
    <property type="project" value="InterPro"/>
</dbReference>
<dbReference type="HOGENOM" id="CLU_418913_0_0_1"/>
<reference evidence="3" key="1">
    <citation type="journal article" date="2006" name="PLoS Biol.">
        <title>Macronuclear genome sequence of the ciliate Tetrahymena thermophila, a model eukaryote.</title>
        <authorList>
            <person name="Eisen J.A."/>
            <person name="Coyne R.S."/>
            <person name="Wu M."/>
            <person name="Wu D."/>
            <person name="Thiagarajan M."/>
            <person name="Wortman J.R."/>
            <person name="Badger J.H."/>
            <person name="Ren Q."/>
            <person name="Amedeo P."/>
            <person name="Jones K.M."/>
            <person name="Tallon L.J."/>
            <person name="Delcher A.L."/>
            <person name="Salzberg S.L."/>
            <person name="Silva J.C."/>
            <person name="Haas B.J."/>
            <person name="Majoros W.H."/>
            <person name="Farzad M."/>
            <person name="Carlton J.M."/>
            <person name="Smith R.K. Jr."/>
            <person name="Garg J."/>
            <person name="Pearlman R.E."/>
            <person name="Karrer K.M."/>
            <person name="Sun L."/>
            <person name="Manning G."/>
            <person name="Elde N.C."/>
            <person name="Turkewitz A.P."/>
            <person name="Asai D.J."/>
            <person name="Wilkes D.E."/>
            <person name="Wang Y."/>
            <person name="Cai H."/>
            <person name="Collins K."/>
            <person name="Stewart B.A."/>
            <person name="Lee S.R."/>
            <person name="Wilamowska K."/>
            <person name="Weinberg Z."/>
            <person name="Ruzzo W.L."/>
            <person name="Wloga D."/>
            <person name="Gaertig J."/>
            <person name="Frankel J."/>
            <person name="Tsao C.-C."/>
            <person name="Gorovsky M.A."/>
            <person name="Keeling P.J."/>
            <person name="Waller R.F."/>
            <person name="Patron N.J."/>
            <person name="Cherry J.M."/>
            <person name="Stover N.A."/>
            <person name="Krieger C.J."/>
            <person name="del Toro C."/>
            <person name="Ryder H.F."/>
            <person name="Williamson S.C."/>
            <person name="Barbeau R.A."/>
            <person name="Hamilton E.P."/>
            <person name="Orias E."/>
        </authorList>
    </citation>
    <scope>NUCLEOTIDE SEQUENCE [LARGE SCALE GENOMIC DNA]</scope>
    <source>
        <strain evidence="3">SB210</strain>
    </source>
</reference>
<proteinExistence type="predicted"/>
<evidence type="ECO:0000313" key="3">
    <source>
        <dbReference type="Proteomes" id="UP000009168"/>
    </source>
</evidence>
<dbReference type="eggNOG" id="ENOG502QT3N">
    <property type="taxonomic scope" value="Eukaryota"/>
</dbReference>
<dbReference type="InterPro" id="IPR051057">
    <property type="entry name" value="PI-PLC_domain"/>
</dbReference>
<gene>
    <name evidence="2" type="ORF">TTHERM_00426140</name>
</gene>
<dbReference type="Gene3D" id="3.20.20.190">
    <property type="entry name" value="Phosphatidylinositol (PI) phosphodiesterase"/>
    <property type="match status" value="1"/>
</dbReference>
<keyword evidence="3" id="KW-1185">Reference proteome</keyword>
<feature type="domain" description="Phosphatidylinositol-specific phospholipase C X" evidence="1">
    <location>
        <begin position="52"/>
        <end position="195"/>
    </location>
</feature>
<protein>
    <submittedName>
        <fullName evidence="2">Phosphatidylinositol-specific phospholipase C domain protein</fullName>
    </submittedName>
</protein>
<dbReference type="InterPro" id="IPR017946">
    <property type="entry name" value="PLC-like_Pdiesterase_TIM-brl"/>
</dbReference>
<dbReference type="InParanoid" id="Q23AE5"/>
<dbReference type="SMART" id="SM00148">
    <property type="entry name" value="PLCXc"/>
    <property type="match status" value="1"/>
</dbReference>
<dbReference type="EMBL" id="GG662724">
    <property type="protein sequence ID" value="EAR93547.2"/>
    <property type="molecule type" value="Genomic_DNA"/>
</dbReference>
<dbReference type="SUPFAM" id="SSF51695">
    <property type="entry name" value="PLC-like phosphodiesterases"/>
    <property type="match status" value="1"/>
</dbReference>
<dbReference type="InterPro" id="IPR000909">
    <property type="entry name" value="PLipase_C_PInositol-sp_X_dom"/>
</dbReference>
<dbReference type="Proteomes" id="UP000009168">
    <property type="component" value="Unassembled WGS sequence"/>
</dbReference>
<dbReference type="PANTHER" id="PTHR13593:SF113">
    <property type="entry name" value="SI:DKEY-266F7.9"/>
    <property type="match status" value="1"/>
</dbReference>
<dbReference type="RefSeq" id="XP_001013792.2">
    <property type="nucleotide sequence ID" value="XM_001013792.2"/>
</dbReference>
<dbReference type="Pfam" id="PF00388">
    <property type="entry name" value="PI-PLC-X"/>
    <property type="match status" value="1"/>
</dbReference>
<evidence type="ECO:0000259" key="1">
    <source>
        <dbReference type="SMART" id="SM00148"/>
    </source>
</evidence>
<organism evidence="2 3">
    <name type="scientific">Tetrahymena thermophila (strain SB210)</name>
    <dbReference type="NCBI Taxonomy" id="312017"/>
    <lineage>
        <taxon>Eukaryota</taxon>
        <taxon>Sar</taxon>
        <taxon>Alveolata</taxon>
        <taxon>Ciliophora</taxon>
        <taxon>Intramacronucleata</taxon>
        <taxon>Oligohymenophorea</taxon>
        <taxon>Hymenostomatida</taxon>
        <taxon>Tetrahymenina</taxon>
        <taxon>Tetrahymenidae</taxon>
        <taxon>Tetrahymena</taxon>
    </lineage>
</organism>
<dbReference type="OrthoDB" id="1046782at2759"/>
<sequence>MSLCLCCCCCCNICCMLPQRKGFFSSKRGPNTKNLYSKVFNSTQNWMQNLSDDICVSEINLVGTHDSLSLYPYFGLQVSVCQRWILLDQLNSGIRLFDIRVKEDLDGKLPLYHSQSFQYSHLEKDVIDVIDSFLAKNPSEFVILMIRIEAQEAGAPSLAAGFDRIVKRKRQNLFSFESWIPNLDKLRGKIWIWPGNNWDYKGYSMKQKIRTGQLIRQDFYDYSVEDKKKVIKQINNLAYQNKSLRQSGQEIYLNQMNGVKWYCWPSSYAEKINQYVYENQLYEGFLVFDFPGEKIIIEVIESNFYQPKEYFTKDYESLN</sequence>
<dbReference type="PROSITE" id="PS50007">
    <property type="entry name" value="PIPLC_X_DOMAIN"/>
    <property type="match status" value="1"/>
</dbReference>
<dbReference type="GO" id="GO:0006629">
    <property type="term" value="P:lipid metabolic process"/>
    <property type="evidence" value="ECO:0007669"/>
    <property type="project" value="InterPro"/>
</dbReference>
<dbReference type="KEGG" id="tet:TTHERM_00426140"/>
<evidence type="ECO:0000313" key="2">
    <source>
        <dbReference type="EMBL" id="EAR93547.2"/>
    </source>
</evidence>
<name>Q23AE5_TETTS</name>